<dbReference type="InterPro" id="IPR036890">
    <property type="entry name" value="HATPase_C_sf"/>
</dbReference>
<dbReference type="Proteomes" id="UP000250369">
    <property type="component" value="Unassembled WGS sequence"/>
</dbReference>
<feature type="transmembrane region" description="Helical" evidence="9">
    <location>
        <begin position="139"/>
        <end position="155"/>
    </location>
</feature>
<keyword evidence="4" id="KW-0808">Transferase</keyword>
<keyword evidence="6" id="KW-0418">Kinase</keyword>
<organism evidence="11 12">
    <name type="scientific">Paenibacillus contaminans</name>
    <dbReference type="NCBI Taxonomy" id="450362"/>
    <lineage>
        <taxon>Bacteria</taxon>
        <taxon>Bacillati</taxon>
        <taxon>Bacillota</taxon>
        <taxon>Bacilli</taxon>
        <taxon>Bacillales</taxon>
        <taxon>Paenibacillaceae</taxon>
        <taxon>Paenibacillus</taxon>
    </lineage>
</organism>
<feature type="transmembrane region" description="Helical" evidence="9">
    <location>
        <begin position="36"/>
        <end position="54"/>
    </location>
</feature>
<comment type="catalytic activity">
    <reaction evidence="1">
        <text>ATP + protein L-histidine = ADP + protein N-phospho-L-histidine.</text>
        <dbReference type="EC" id="2.7.13.3"/>
    </reaction>
</comment>
<dbReference type="PANTHER" id="PTHR43065">
    <property type="entry name" value="SENSOR HISTIDINE KINASE"/>
    <property type="match status" value="1"/>
</dbReference>
<reference evidence="11 12" key="1">
    <citation type="journal article" date="2009" name="Int. J. Syst. Evol. Microbiol.">
        <title>Paenibacillus contaminans sp. nov., isolated from a contaminated laboratory plate.</title>
        <authorList>
            <person name="Chou J.H."/>
            <person name="Lee J.H."/>
            <person name="Lin M.C."/>
            <person name="Chang P.S."/>
            <person name="Arun A.B."/>
            <person name="Young C.C."/>
            <person name="Chen W.M."/>
        </authorList>
    </citation>
    <scope>NUCLEOTIDE SEQUENCE [LARGE SCALE GENOMIC DNA]</scope>
    <source>
        <strain evidence="11 12">CKOBP-6</strain>
    </source>
</reference>
<keyword evidence="7 11" id="KW-0067">ATP-binding</keyword>
<feature type="transmembrane region" description="Helical" evidence="9">
    <location>
        <begin position="66"/>
        <end position="89"/>
    </location>
</feature>
<dbReference type="SMART" id="SM00387">
    <property type="entry name" value="HATPase_c"/>
    <property type="match status" value="1"/>
</dbReference>
<keyword evidence="5" id="KW-0547">Nucleotide-binding</keyword>
<evidence type="ECO:0000256" key="7">
    <source>
        <dbReference type="ARBA" id="ARBA00022840"/>
    </source>
</evidence>
<proteinExistence type="predicted"/>
<protein>
    <recommendedName>
        <fullName evidence="2">histidine kinase</fullName>
        <ecNumber evidence="2">2.7.13.3</ecNumber>
    </recommendedName>
</protein>
<evidence type="ECO:0000259" key="10">
    <source>
        <dbReference type="PROSITE" id="PS50109"/>
    </source>
</evidence>
<dbReference type="Pfam" id="PF02518">
    <property type="entry name" value="HATPase_c"/>
    <property type="match status" value="1"/>
</dbReference>
<keyword evidence="9" id="KW-0472">Membrane</keyword>
<keyword evidence="12" id="KW-1185">Reference proteome</keyword>
<dbReference type="GO" id="GO:0004673">
    <property type="term" value="F:protein histidine kinase activity"/>
    <property type="evidence" value="ECO:0007669"/>
    <property type="project" value="UniProtKB-EC"/>
</dbReference>
<feature type="transmembrane region" description="Helical" evidence="9">
    <location>
        <begin position="161"/>
        <end position="183"/>
    </location>
</feature>
<dbReference type="InterPro" id="IPR003594">
    <property type="entry name" value="HATPase_dom"/>
</dbReference>
<dbReference type="AlphaFoldDB" id="A0A329LYS5"/>
<dbReference type="EMBL" id="QMFB01000033">
    <property type="protein sequence ID" value="RAV12452.1"/>
    <property type="molecule type" value="Genomic_DNA"/>
</dbReference>
<accession>A0A329LYS5</accession>
<feature type="transmembrane region" description="Helical" evidence="9">
    <location>
        <begin position="195"/>
        <end position="216"/>
    </location>
</feature>
<keyword evidence="9" id="KW-0812">Transmembrane</keyword>
<evidence type="ECO:0000256" key="2">
    <source>
        <dbReference type="ARBA" id="ARBA00012438"/>
    </source>
</evidence>
<evidence type="ECO:0000256" key="6">
    <source>
        <dbReference type="ARBA" id="ARBA00022777"/>
    </source>
</evidence>
<feature type="transmembrane region" description="Helical" evidence="9">
    <location>
        <begin position="109"/>
        <end position="127"/>
    </location>
</feature>
<dbReference type="Gene3D" id="3.30.565.10">
    <property type="entry name" value="Histidine kinase-like ATPase, C-terminal domain"/>
    <property type="match status" value="1"/>
</dbReference>
<evidence type="ECO:0000313" key="12">
    <source>
        <dbReference type="Proteomes" id="UP000250369"/>
    </source>
</evidence>
<gene>
    <name evidence="11" type="ORF">DQG23_34535</name>
</gene>
<evidence type="ECO:0000256" key="1">
    <source>
        <dbReference type="ARBA" id="ARBA00000085"/>
    </source>
</evidence>
<dbReference type="EC" id="2.7.13.3" evidence="2"/>
<dbReference type="GO" id="GO:0000160">
    <property type="term" value="P:phosphorelay signal transduction system"/>
    <property type="evidence" value="ECO:0007669"/>
    <property type="project" value="UniProtKB-KW"/>
</dbReference>
<keyword evidence="8" id="KW-0902">Two-component regulatory system</keyword>
<feature type="domain" description="Histidine kinase" evidence="10">
    <location>
        <begin position="273"/>
        <end position="483"/>
    </location>
</feature>
<evidence type="ECO:0000256" key="4">
    <source>
        <dbReference type="ARBA" id="ARBA00022679"/>
    </source>
</evidence>
<dbReference type="PANTHER" id="PTHR43065:SF10">
    <property type="entry name" value="PEROXIDE STRESS-ACTIVATED HISTIDINE KINASE MAK3"/>
    <property type="match status" value="1"/>
</dbReference>
<sequence>MHDQVFTLLEPGDVLVVNPAASCYTKAILKVTEERSMLFVWIALWLVSIVLLMSDSRKSSIRWLSAVAFCGGCGALSAVIGDTILPYAIEQGANATIQKLLDGLRILTSLFQYYGMPYSFALFALYYNTPSLVGSRIRFASSVLLIPAAAMLLFVKPIHPVNYPIAALWALPYVVAGTLLVLFKREPTRALRRNHMLVILIVVPTVVFCAVMNYVLPSLGYFEMWRYNTWIIAYAVLLFLVAIFKYGFMGVQFLIEKKRLDVTIRAITSGTSILNHAIKNDVGKMKLFSEKIAAYAEETKQTELAADIQVIRNASRHIQEMISRVHEQTQDLALVVGRHRPADIVRELLEQLAPYLRHLDVGVELKEDVELEIDRAQIAETVNNLIMNAAEAMPKGGSLFVRLYETKKHAVIEVRDTGPGIAKQHLKQVLEPFYSTKGGGGRLNFGLGLAYCYNVMNKHGGKMEIDSEIGKGTAVSLYFSRRRRGTHGTNQGADRRG</sequence>
<feature type="transmembrane region" description="Helical" evidence="9">
    <location>
        <begin position="231"/>
        <end position="255"/>
    </location>
</feature>
<dbReference type="PRINTS" id="PR00344">
    <property type="entry name" value="BCTRLSENSOR"/>
</dbReference>
<dbReference type="InterPro" id="IPR005467">
    <property type="entry name" value="His_kinase_dom"/>
</dbReference>
<keyword evidence="3" id="KW-0597">Phosphoprotein</keyword>
<dbReference type="SUPFAM" id="SSF55874">
    <property type="entry name" value="ATPase domain of HSP90 chaperone/DNA topoisomerase II/histidine kinase"/>
    <property type="match status" value="1"/>
</dbReference>
<dbReference type="CDD" id="cd00075">
    <property type="entry name" value="HATPase"/>
    <property type="match status" value="1"/>
</dbReference>
<dbReference type="PROSITE" id="PS50109">
    <property type="entry name" value="HIS_KIN"/>
    <property type="match status" value="1"/>
</dbReference>
<evidence type="ECO:0000313" key="11">
    <source>
        <dbReference type="EMBL" id="RAV12452.1"/>
    </source>
</evidence>
<evidence type="ECO:0000256" key="3">
    <source>
        <dbReference type="ARBA" id="ARBA00022553"/>
    </source>
</evidence>
<evidence type="ECO:0000256" key="5">
    <source>
        <dbReference type="ARBA" id="ARBA00022741"/>
    </source>
</evidence>
<name>A0A329LYS5_9BACL</name>
<dbReference type="InterPro" id="IPR004358">
    <property type="entry name" value="Sig_transdc_His_kin-like_C"/>
</dbReference>
<evidence type="ECO:0000256" key="9">
    <source>
        <dbReference type="SAM" id="Phobius"/>
    </source>
</evidence>
<dbReference type="GO" id="GO:0005524">
    <property type="term" value="F:ATP binding"/>
    <property type="evidence" value="ECO:0007669"/>
    <property type="project" value="UniProtKB-KW"/>
</dbReference>
<comment type="caution">
    <text evidence="11">The sequence shown here is derived from an EMBL/GenBank/DDBJ whole genome shotgun (WGS) entry which is preliminary data.</text>
</comment>
<keyword evidence="9" id="KW-1133">Transmembrane helix</keyword>
<evidence type="ECO:0000256" key="8">
    <source>
        <dbReference type="ARBA" id="ARBA00023012"/>
    </source>
</evidence>